<reference evidence="3" key="1">
    <citation type="submission" date="2011-07" db="EMBL/GenBank/DDBJ databases">
        <authorList>
            <consortium name="Caenorhabditis brenneri Sequencing and Analysis Consortium"/>
            <person name="Wilson R.K."/>
        </authorList>
    </citation>
    <scope>NUCLEOTIDE SEQUENCE [LARGE SCALE GENOMIC DNA]</scope>
    <source>
        <strain evidence="3">PB2801</strain>
    </source>
</reference>
<keyword evidence="1" id="KW-0732">Signal</keyword>
<dbReference type="InParanoid" id="G0PCC7"/>
<feature type="signal peptide" evidence="1">
    <location>
        <begin position="1"/>
        <end position="18"/>
    </location>
</feature>
<feature type="chain" id="PRO_5003406124" evidence="1">
    <location>
        <begin position="19"/>
        <end position="114"/>
    </location>
</feature>
<dbReference type="AlphaFoldDB" id="G0PCC7"/>
<dbReference type="Proteomes" id="UP000008068">
    <property type="component" value="Unassembled WGS sequence"/>
</dbReference>
<dbReference type="EMBL" id="GL380239">
    <property type="protein sequence ID" value="EGT51080.1"/>
    <property type="molecule type" value="Genomic_DNA"/>
</dbReference>
<sequence>MFSRNSFLILIVSNVAYSCIPTQQTCINCAPFYDSTCDPGGYGPGPTCEDLASVAPSYSYSAGTCSVTLTCPGGGTPTFFPGSLTPAPGVAATCSESTGAWFLSGSGVNNMQCI</sequence>
<organism evidence="3">
    <name type="scientific">Caenorhabditis brenneri</name>
    <name type="common">Nematode worm</name>
    <dbReference type="NCBI Taxonomy" id="135651"/>
    <lineage>
        <taxon>Eukaryota</taxon>
        <taxon>Metazoa</taxon>
        <taxon>Ecdysozoa</taxon>
        <taxon>Nematoda</taxon>
        <taxon>Chromadorea</taxon>
        <taxon>Rhabditida</taxon>
        <taxon>Rhabditina</taxon>
        <taxon>Rhabditomorpha</taxon>
        <taxon>Rhabditoidea</taxon>
        <taxon>Rhabditidae</taxon>
        <taxon>Peloderinae</taxon>
        <taxon>Caenorhabditis</taxon>
    </lineage>
</organism>
<evidence type="ECO:0000313" key="2">
    <source>
        <dbReference type="EMBL" id="EGT51080.1"/>
    </source>
</evidence>
<protein>
    <submittedName>
        <fullName evidence="2">Uncharacterized protein</fullName>
    </submittedName>
</protein>
<evidence type="ECO:0000256" key="1">
    <source>
        <dbReference type="SAM" id="SignalP"/>
    </source>
</evidence>
<accession>G0PCC7</accession>
<dbReference type="PROSITE" id="PS51257">
    <property type="entry name" value="PROKAR_LIPOPROTEIN"/>
    <property type="match status" value="1"/>
</dbReference>
<keyword evidence="3" id="KW-1185">Reference proteome</keyword>
<evidence type="ECO:0000313" key="3">
    <source>
        <dbReference type="Proteomes" id="UP000008068"/>
    </source>
</evidence>
<proteinExistence type="predicted"/>
<gene>
    <name evidence="2" type="ORF">CAEBREN_00025</name>
</gene>
<dbReference type="HOGENOM" id="CLU_2123245_0_0_1"/>
<name>G0PCC7_CAEBE</name>